<accession>A0A1J5NAL7</accession>
<feature type="domain" description="DUF7305" evidence="2">
    <location>
        <begin position="404"/>
        <end position="508"/>
    </location>
</feature>
<feature type="transmembrane region" description="Helical" evidence="1">
    <location>
        <begin position="58"/>
        <end position="75"/>
    </location>
</feature>
<evidence type="ECO:0000313" key="4">
    <source>
        <dbReference type="Proteomes" id="UP000182811"/>
    </source>
</evidence>
<keyword evidence="3" id="KW-0449">Lipoprotein</keyword>
<dbReference type="OrthoDB" id="4308908at2"/>
<dbReference type="EMBL" id="MDDC01000024">
    <property type="protein sequence ID" value="OIQ55882.1"/>
    <property type="molecule type" value="Genomic_DNA"/>
</dbReference>
<keyword evidence="1" id="KW-0812">Transmembrane</keyword>
<dbReference type="InterPro" id="IPR001872">
    <property type="entry name" value="Peptidase_A8"/>
</dbReference>
<dbReference type="InterPro" id="IPR055729">
    <property type="entry name" value="DUF7305"/>
</dbReference>
<dbReference type="GO" id="GO:0006508">
    <property type="term" value="P:proteolysis"/>
    <property type="evidence" value="ECO:0007669"/>
    <property type="project" value="InterPro"/>
</dbReference>
<feature type="transmembrane region" description="Helical" evidence="1">
    <location>
        <begin position="87"/>
        <end position="106"/>
    </location>
</feature>
<gene>
    <name evidence="3" type="primary">lspA_2</name>
    <name evidence="3" type="ORF">MOTE_23820</name>
</gene>
<evidence type="ECO:0000259" key="2">
    <source>
        <dbReference type="Pfam" id="PF23981"/>
    </source>
</evidence>
<name>A0A1J5NAL7_NEOTH</name>
<evidence type="ECO:0000313" key="3">
    <source>
        <dbReference type="EMBL" id="OIQ55882.1"/>
    </source>
</evidence>
<feature type="transmembrane region" description="Helical" evidence="1">
    <location>
        <begin position="126"/>
        <end position="146"/>
    </location>
</feature>
<dbReference type="Pfam" id="PF23981">
    <property type="entry name" value="DUF7305"/>
    <property type="match status" value="1"/>
</dbReference>
<organism evidence="3 4">
    <name type="scientific">Neomoorella thermoacetica</name>
    <name type="common">Clostridium thermoaceticum</name>
    <dbReference type="NCBI Taxonomy" id="1525"/>
    <lineage>
        <taxon>Bacteria</taxon>
        <taxon>Bacillati</taxon>
        <taxon>Bacillota</taxon>
        <taxon>Clostridia</taxon>
        <taxon>Neomoorellales</taxon>
        <taxon>Neomoorellaceae</taxon>
        <taxon>Neomoorella</taxon>
    </lineage>
</organism>
<dbReference type="Proteomes" id="UP000182811">
    <property type="component" value="Unassembled WGS sequence"/>
</dbReference>
<feature type="transmembrane region" description="Helical" evidence="1">
    <location>
        <begin position="167"/>
        <end position="190"/>
    </location>
</feature>
<evidence type="ECO:0000256" key="1">
    <source>
        <dbReference type="SAM" id="Phobius"/>
    </source>
</evidence>
<proteinExistence type="predicted"/>
<reference evidence="3 4" key="1">
    <citation type="submission" date="2016-08" db="EMBL/GenBank/DDBJ databases">
        <title>Genome-based comparison of Moorella thermoacetic strains.</title>
        <authorList>
            <person name="Poehlein A."/>
            <person name="Bengelsdorf F.R."/>
            <person name="Esser C."/>
            <person name="Duerre P."/>
            <person name="Daniel R."/>
        </authorList>
    </citation>
    <scope>NUCLEOTIDE SEQUENCE [LARGE SCALE GENOMIC DNA]</scope>
    <source>
        <strain evidence="3 4">DSM 21394</strain>
    </source>
</reference>
<dbReference type="GO" id="GO:0016020">
    <property type="term" value="C:membrane"/>
    <property type="evidence" value="ECO:0007669"/>
    <property type="project" value="InterPro"/>
</dbReference>
<dbReference type="GO" id="GO:0004190">
    <property type="term" value="F:aspartic-type endopeptidase activity"/>
    <property type="evidence" value="ECO:0007669"/>
    <property type="project" value="UniProtKB-EC"/>
</dbReference>
<comment type="caution">
    <text evidence="3">The sequence shown here is derived from an EMBL/GenBank/DDBJ whole genome shotgun (WGS) entry which is preliminary data.</text>
</comment>
<sequence>MQNNVKHLCFSLVGLGIISCDQIIKMTSRYMIPQPITNLGGISFGPVVNPFCPFGPSFPGRLLLFAIIIACVFYLTKYNPPHKDFRLHLGTALAAGGAVSNSLSWLMQGYVVDYILLPKPGVATNLADIALFGGIVFICFGVAREIRFWLEEKQYSISRILRDKKGAVLPLTLIVIVILSFLITAIYSLVLTNYKNATYWDNKTKALYLAESGINDALYHLIEKGEQPAQISSDPAVMGSDASYSVQLIHAGSGKLKITSTGTYRGVKNTASLMVYYVGGTLFPQAIVDLSALPEEEGYYEGYQYPAITFNLPPVPPGLHPETLNPSQGVGPGDHWFTSFELRNNKSTTITGPANIYVTGDFQLDNNASLKVNGQVTFYISGDLVMDNNSSLNLLGATTWYIGNDASFQNGATLTQTQPATFYLKGDLDAGNNCRLGTMPAANLLFYLTTDKSHDVDINNNATIRAGIFDATGFVNIDNNATINGGVVGQQVSLKNHASVNYDESLKNVSGGSNGTWKIQAGSWAGE</sequence>
<dbReference type="PROSITE" id="PS51257">
    <property type="entry name" value="PROKAR_LIPOPROTEIN"/>
    <property type="match status" value="1"/>
</dbReference>
<dbReference type="AlphaFoldDB" id="A0A1J5NAL7"/>
<keyword evidence="3" id="KW-0378">Hydrolase</keyword>
<dbReference type="Pfam" id="PF01252">
    <property type="entry name" value="Peptidase_A8"/>
    <property type="match status" value="1"/>
</dbReference>
<protein>
    <submittedName>
        <fullName evidence="3">Lipoprotein signal peptidase</fullName>
        <ecNumber evidence="3">3.4.23.36</ecNumber>
    </submittedName>
</protein>
<keyword evidence="1" id="KW-0472">Membrane</keyword>
<dbReference type="EC" id="3.4.23.36" evidence="3"/>
<keyword evidence="1" id="KW-1133">Transmembrane helix</keyword>
<dbReference type="Gene3D" id="2.160.10.10">
    <property type="entry name" value="Hexapeptide repeat proteins"/>
    <property type="match status" value="1"/>
</dbReference>